<feature type="binding site" evidence="12">
    <location>
        <position position="449"/>
    </location>
    <ligand>
        <name>thiamine diphosphate</name>
        <dbReference type="ChEBI" id="CHEBI:58937"/>
    </ligand>
</feature>
<dbReference type="InterPro" id="IPR029061">
    <property type="entry name" value="THDP-binding"/>
</dbReference>
<evidence type="ECO:0000256" key="7">
    <source>
        <dbReference type="ARBA" id="ARBA00022842"/>
    </source>
</evidence>
<name>A0A9W8KV25_9FUNG</name>
<comment type="cofactor">
    <cofactor evidence="15">
        <name>Mg(2+)</name>
        <dbReference type="ChEBI" id="CHEBI:18420"/>
    </cofactor>
    <cofactor evidence="15">
        <name>Ca(2+)</name>
        <dbReference type="ChEBI" id="CHEBI:29108"/>
    </cofactor>
    <cofactor evidence="15">
        <name>Mn(2+)</name>
        <dbReference type="ChEBI" id="CHEBI:29035"/>
    </cofactor>
    <cofactor evidence="15">
        <name>Co(2+)</name>
        <dbReference type="ChEBI" id="CHEBI:48828"/>
    </cofactor>
    <text evidence="15">Binds 1 Mg(2+) ion per subunit. Can also utilize other divalent metal cations, such as Ca(2+), Mn(2+) and Co(2+).</text>
</comment>
<evidence type="ECO:0000256" key="2">
    <source>
        <dbReference type="ARBA" id="ARBA00007131"/>
    </source>
</evidence>
<comment type="similarity">
    <text evidence="2 15">Belongs to the transketolase family.</text>
</comment>
<evidence type="ECO:0000256" key="4">
    <source>
        <dbReference type="ARBA" id="ARBA00013152"/>
    </source>
</evidence>
<dbReference type="SMART" id="SM00861">
    <property type="entry name" value="Transket_pyr"/>
    <property type="match status" value="1"/>
</dbReference>
<gene>
    <name evidence="17" type="primary">TKL1</name>
    <name evidence="17" type="ORF">GGI25_006177</name>
</gene>
<evidence type="ECO:0000256" key="3">
    <source>
        <dbReference type="ARBA" id="ARBA00011738"/>
    </source>
</evidence>
<comment type="caution">
    <text evidence="17">The sequence shown here is derived from an EMBL/GenBank/DDBJ whole genome shotgun (WGS) entry which is preliminary data.</text>
</comment>
<protein>
    <recommendedName>
        <fullName evidence="4 15">Transketolase</fullName>
        <ecNumber evidence="4 15">2.2.1.1</ecNumber>
    </recommendedName>
</protein>
<dbReference type="OrthoDB" id="10267175at2759"/>
<feature type="site" description="Important for catalytic activity" evidence="14">
    <location>
        <position position="34"/>
    </location>
</feature>
<feature type="binding site" evidence="12">
    <location>
        <position position="269"/>
    </location>
    <ligand>
        <name>thiamine diphosphate</name>
        <dbReference type="ChEBI" id="CHEBI:58937"/>
    </ligand>
</feature>
<evidence type="ECO:0000256" key="5">
    <source>
        <dbReference type="ARBA" id="ARBA00022679"/>
    </source>
</evidence>
<dbReference type="Pfam" id="PF22613">
    <property type="entry name" value="Transketolase_C_1"/>
    <property type="match status" value="1"/>
</dbReference>
<dbReference type="InterPro" id="IPR055152">
    <property type="entry name" value="Transketolase-like_C_2"/>
</dbReference>
<evidence type="ECO:0000256" key="8">
    <source>
        <dbReference type="ARBA" id="ARBA00023052"/>
    </source>
</evidence>
<dbReference type="NCBIfam" id="TIGR00232">
    <property type="entry name" value="tktlase_bact"/>
    <property type="match status" value="1"/>
</dbReference>
<dbReference type="FunFam" id="3.40.50.920:FF:000003">
    <property type="entry name" value="Transketolase"/>
    <property type="match status" value="1"/>
</dbReference>
<feature type="binding site" evidence="11">
    <location>
        <position position="269"/>
    </location>
    <ligand>
        <name>substrate</name>
    </ligand>
</feature>
<dbReference type="FunFam" id="3.40.50.970:FF:000004">
    <property type="entry name" value="Transketolase"/>
    <property type="match status" value="1"/>
</dbReference>
<feature type="binding site" evidence="11">
    <location>
        <position position="481"/>
    </location>
    <ligand>
        <name>substrate</name>
    </ligand>
</feature>
<accession>A0A9W8KV25</accession>
<evidence type="ECO:0000313" key="18">
    <source>
        <dbReference type="Proteomes" id="UP001151518"/>
    </source>
</evidence>
<dbReference type="Proteomes" id="UP001151518">
    <property type="component" value="Unassembled WGS sequence"/>
</dbReference>
<comment type="catalytic activity">
    <reaction evidence="9 15">
        <text>D-sedoheptulose 7-phosphate + D-glyceraldehyde 3-phosphate = aldehydo-D-ribose 5-phosphate + D-xylulose 5-phosphate</text>
        <dbReference type="Rhea" id="RHEA:10508"/>
        <dbReference type="ChEBI" id="CHEBI:57483"/>
        <dbReference type="ChEBI" id="CHEBI:57737"/>
        <dbReference type="ChEBI" id="CHEBI:58273"/>
        <dbReference type="ChEBI" id="CHEBI:59776"/>
        <dbReference type="EC" id="2.2.1.1"/>
    </reaction>
</comment>
<dbReference type="GO" id="GO:0006098">
    <property type="term" value="P:pentose-phosphate shunt"/>
    <property type="evidence" value="ECO:0007669"/>
    <property type="project" value="TreeGrafter"/>
</dbReference>
<dbReference type="EC" id="2.2.1.1" evidence="4 15"/>
<dbReference type="InterPro" id="IPR009014">
    <property type="entry name" value="Transketo_C/PFOR_II"/>
</dbReference>
<dbReference type="AlphaFoldDB" id="A0A9W8KV25"/>
<feature type="binding site" evidence="12">
    <location>
        <position position="164"/>
    </location>
    <ligand>
        <name>thiamine diphosphate</name>
        <dbReference type="ChEBI" id="CHEBI:58937"/>
    </ligand>
</feature>
<feature type="binding site" evidence="13">
    <location>
        <position position="193"/>
    </location>
    <ligand>
        <name>Mg(2+)</name>
        <dbReference type="ChEBI" id="CHEBI:18420"/>
    </ligand>
</feature>
<comment type="cofactor">
    <cofactor evidence="12">
        <name>thiamine diphosphate</name>
        <dbReference type="ChEBI" id="CHEBI:58937"/>
    </cofactor>
    <text evidence="12">Binds 1 thiamine pyrophosphate per subunit. During the reaction, the substrate forms a covalent intermediate with the cofactor.</text>
</comment>
<comment type="cofactor">
    <cofactor evidence="1">
        <name>Co(2+)</name>
        <dbReference type="ChEBI" id="CHEBI:48828"/>
    </cofactor>
</comment>
<dbReference type="SUPFAM" id="SSF52922">
    <property type="entry name" value="TK C-terminal domain-like"/>
    <property type="match status" value="1"/>
</dbReference>
<evidence type="ECO:0000256" key="10">
    <source>
        <dbReference type="PIRSR" id="PIRSR605478-1"/>
    </source>
</evidence>
<feature type="binding site" evidence="13">
    <location>
        <position position="163"/>
    </location>
    <ligand>
        <name>Mg(2+)</name>
        <dbReference type="ChEBI" id="CHEBI:18420"/>
    </ligand>
</feature>
<proteinExistence type="inferred from homology"/>
<dbReference type="FunFam" id="3.40.50.970:FF:000003">
    <property type="entry name" value="Transketolase"/>
    <property type="match status" value="1"/>
</dbReference>
<feature type="site" description="Important for catalytic activity" evidence="14">
    <location>
        <position position="269"/>
    </location>
</feature>
<dbReference type="InterPro" id="IPR005474">
    <property type="entry name" value="Transketolase_N"/>
</dbReference>
<feature type="binding site" evidence="12">
    <location>
        <position position="193"/>
    </location>
    <ligand>
        <name>thiamine diphosphate</name>
        <dbReference type="ChEBI" id="CHEBI:58937"/>
    </ligand>
</feature>
<feature type="binding site" evidence="12">
    <location>
        <begin position="122"/>
        <end position="124"/>
    </location>
    <ligand>
        <name>thiamine diphosphate</name>
        <dbReference type="ChEBI" id="CHEBI:58937"/>
    </ligand>
</feature>
<evidence type="ECO:0000259" key="16">
    <source>
        <dbReference type="SMART" id="SM00861"/>
    </source>
</evidence>
<feature type="binding site" evidence="11">
    <location>
        <position position="34"/>
    </location>
    <ligand>
        <name>substrate</name>
    </ligand>
</feature>
<feature type="binding site" evidence="11">
    <location>
        <position position="532"/>
    </location>
    <ligand>
        <name>substrate</name>
    </ligand>
</feature>
<dbReference type="InterPro" id="IPR005478">
    <property type="entry name" value="Transketolase_bac-like"/>
</dbReference>
<evidence type="ECO:0000256" key="13">
    <source>
        <dbReference type="PIRSR" id="PIRSR605478-4"/>
    </source>
</evidence>
<evidence type="ECO:0000256" key="1">
    <source>
        <dbReference type="ARBA" id="ARBA00001941"/>
    </source>
</evidence>
<keyword evidence="5 15" id="KW-0808">Transferase</keyword>
<dbReference type="CDD" id="cd07033">
    <property type="entry name" value="TPP_PYR_DXS_TK_like"/>
    <property type="match status" value="1"/>
</dbReference>
<evidence type="ECO:0000313" key="17">
    <source>
        <dbReference type="EMBL" id="KAJ2669377.1"/>
    </source>
</evidence>
<comment type="function">
    <text evidence="15">Catalyzes the transfer of a two-carbon ketol group from a ketose donor to an aldose acceptor, via a covalent intermediate with the cofactor thiamine pyrophosphate.</text>
</comment>
<dbReference type="InterPro" id="IPR020826">
    <property type="entry name" value="Transketolase_BS"/>
</dbReference>
<dbReference type="PROSITE" id="PS00802">
    <property type="entry name" value="TRANSKETOLASE_2"/>
    <property type="match status" value="1"/>
</dbReference>
<organism evidence="17 18">
    <name type="scientific">Coemansia spiralis</name>
    <dbReference type="NCBI Taxonomy" id="417178"/>
    <lineage>
        <taxon>Eukaryota</taxon>
        <taxon>Fungi</taxon>
        <taxon>Fungi incertae sedis</taxon>
        <taxon>Zoopagomycota</taxon>
        <taxon>Kickxellomycotina</taxon>
        <taxon>Kickxellomycetes</taxon>
        <taxon>Kickxellales</taxon>
        <taxon>Kickxellaceae</taxon>
        <taxon>Coemansia</taxon>
    </lineage>
</organism>
<dbReference type="GO" id="GO:0005634">
    <property type="term" value="C:nucleus"/>
    <property type="evidence" value="ECO:0007669"/>
    <property type="project" value="TreeGrafter"/>
</dbReference>
<reference evidence="17" key="1">
    <citation type="submission" date="2022-07" db="EMBL/GenBank/DDBJ databases">
        <title>Phylogenomic reconstructions and comparative analyses of Kickxellomycotina fungi.</title>
        <authorList>
            <person name="Reynolds N.K."/>
            <person name="Stajich J.E."/>
            <person name="Barry K."/>
            <person name="Grigoriev I.V."/>
            <person name="Crous P."/>
            <person name="Smith M.E."/>
        </authorList>
    </citation>
    <scope>NUCLEOTIDE SEQUENCE</scope>
    <source>
        <strain evidence="17">NRRL 3115</strain>
    </source>
</reference>
<dbReference type="Pfam" id="PF00456">
    <property type="entry name" value="Transketolase_N"/>
    <property type="match status" value="1"/>
</dbReference>
<dbReference type="InterPro" id="IPR049557">
    <property type="entry name" value="Transketolase_CS"/>
</dbReference>
<evidence type="ECO:0000256" key="15">
    <source>
        <dbReference type="RuleBase" id="RU004996"/>
    </source>
</evidence>
<feature type="binding site" evidence="11">
    <location>
        <position position="473"/>
    </location>
    <ligand>
        <name>substrate</name>
    </ligand>
</feature>
<dbReference type="SUPFAM" id="SSF52518">
    <property type="entry name" value="Thiamin diphosphate-binding fold (THDP-binding)"/>
    <property type="match status" value="2"/>
</dbReference>
<feature type="binding site" evidence="11">
    <location>
        <position position="485"/>
    </location>
    <ligand>
        <name>substrate</name>
    </ligand>
</feature>
<dbReference type="PANTHER" id="PTHR43522">
    <property type="entry name" value="TRANSKETOLASE"/>
    <property type="match status" value="1"/>
</dbReference>
<dbReference type="PROSITE" id="PS00801">
    <property type="entry name" value="TRANSKETOLASE_1"/>
    <property type="match status" value="1"/>
</dbReference>
<dbReference type="PANTHER" id="PTHR43522:SF2">
    <property type="entry name" value="TRANSKETOLASE 1-RELATED"/>
    <property type="match status" value="1"/>
</dbReference>
<evidence type="ECO:0000256" key="14">
    <source>
        <dbReference type="PIRSR" id="PIRSR605478-5"/>
    </source>
</evidence>
<sequence length="687" mass="74694">MSKQVEMFGEIDQLSINTIRVLAADMVQAANSGHPGAPMGCAPMAHILFTRFLNANPKNSNWLNRDRFVLSNGHACALQYALLHLLGYKLSIDDLRDFRQLDSRTPGHPEATHTDGIEVTTGPLGQGISNAVGMAIAERHLAATFNRPEFPVIDNTVYAIAGDGCLQEGVSSETGSLAGHLQLGNLVVLYDSNGIQIDGSTKLGFTEDVLQRYEAYGWHTQKVADGDHDYDGLSRAIAIAKAEKTRPSIILVNTTIGFGASKAGTEAVHGAALGADSLSQVKSLFGFDPEQKFVVPDSVYSFYHERAARGAKLEQEWNELLQKYAKAYPELHKDLTRRIEGRLPEGWEKALPRYKPGDKELATRKLSENVLNQIAPLVTELIGGSADLTGSNLTRWKDAVDFQPEPTGLGTYAGRYIRFGVREHGMAAICNGIAAYGCNIPFASTFLNFISYAAGASRLTALSKLRVIYIMTHDSIGLGEDGPTHQPIETMAMLRATPNYLNFRPADGNEVSGAYLAALNHTDRPSVLSLTRQNLPQLEGSSVENTTKGGYTLQVIGNNNSPDLIIAATGSETSIAVDTAKLLSKEHKLTVKVVSMPCLELFDAQSDEYRHSVLTPGVPSISVEALSTFGWHKYVHHPIGIDTFGASGPYKKVYELVGLTPEVISKKALKIVEYYKNHPVPTLALQF</sequence>
<dbReference type="Pfam" id="PF02779">
    <property type="entry name" value="Transket_pyr"/>
    <property type="match status" value="1"/>
</dbReference>
<comment type="cofactor">
    <cofactor evidence="13">
        <name>Mg(2+)</name>
        <dbReference type="ChEBI" id="CHEBI:18420"/>
    </cofactor>
    <text evidence="13">Binds 1 Mg(2+) ion per subunit. Can also utilize other divalent metal cations, such as Ca(2+), Mn(2+) and Co(2+).</text>
</comment>
<dbReference type="Gene3D" id="3.40.50.970">
    <property type="match status" value="2"/>
</dbReference>
<feature type="active site" description="Proton donor" evidence="10">
    <location>
        <position position="423"/>
    </location>
</feature>
<keyword evidence="6 13" id="KW-0479">Metal-binding</keyword>
<dbReference type="InterPro" id="IPR033247">
    <property type="entry name" value="Transketolase_fam"/>
</dbReference>
<evidence type="ECO:0000256" key="6">
    <source>
        <dbReference type="ARBA" id="ARBA00022723"/>
    </source>
</evidence>
<dbReference type="EMBL" id="JANBTW010000153">
    <property type="protein sequence ID" value="KAJ2669377.1"/>
    <property type="molecule type" value="Genomic_DNA"/>
</dbReference>
<keyword evidence="8 12" id="KW-0786">Thiamine pyrophosphate</keyword>
<evidence type="ECO:0000256" key="11">
    <source>
        <dbReference type="PIRSR" id="PIRSR605478-2"/>
    </source>
</evidence>
<feature type="domain" description="Transketolase-like pyrimidine-binding" evidence="16">
    <location>
        <begin position="361"/>
        <end position="537"/>
    </location>
</feature>
<feature type="binding site" evidence="12">
    <location>
        <position position="74"/>
    </location>
    <ligand>
        <name>thiamine diphosphate</name>
        <dbReference type="ChEBI" id="CHEBI:58937"/>
    </ligand>
</feature>
<dbReference type="Gene3D" id="3.40.50.920">
    <property type="match status" value="1"/>
</dbReference>
<feature type="binding site" evidence="13">
    <location>
        <position position="195"/>
    </location>
    <ligand>
        <name>Mg(2+)</name>
        <dbReference type="ChEBI" id="CHEBI:18420"/>
    </ligand>
</feature>
<dbReference type="CDD" id="cd02012">
    <property type="entry name" value="TPP_TK"/>
    <property type="match status" value="1"/>
</dbReference>
<comment type="subunit">
    <text evidence="3 15">Homodimer.</text>
</comment>
<evidence type="ECO:0000256" key="12">
    <source>
        <dbReference type="PIRSR" id="PIRSR605478-3"/>
    </source>
</evidence>
<keyword evidence="7 13" id="KW-0460">Magnesium</keyword>
<dbReference type="GO" id="GO:0004802">
    <property type="term" value="F:transketolase activity"/>
    <property type="evidence" value="ECO:0007669"/>
    <property type="project" value="UniProtKB-EC"/>
</dbReference>
<dbReference type="GO" id="GO:0046872">
    <property type="term" value="F:metal ion binding"/>
    <property type="evidence" value="ECO:0007669"/>
    <property type="project" value="UniProtKB-KW"/>
</dbReference>
<feature type="binding site" evidence="11">
    <location>
        <position position="364"/>
    </location>
    <ligand>
        <name>substrate</name>
    </ligand>
</feature>
<dbReference type="GO" id="GO:0005829">
    <property type="term" value="C:cytosol"/>
    <property type="evidence" value="ECO:0007669"/>
    <property type="project" value="TreeGrafter"/>
</dbReference>
<keyword evidence="15" id="KW-0106">Calcium</keyword>
<dbReference type="InterPro" id="IPR005475">
    <property type="entry name" value="Transketolase-like_Pyr-bd"/>
</dbReference>
<evidence type="ECO:0000256" key="9">
    <source>
        <dbReference type="ARBA" id="ARBA00049473"/>
    </source>
</evidence>
<feature type="binding site" evidence="11">
    <location>
        <position position="391"/>
    </location>
    <ligand>
        <name>substrate</name>
    </ligand>
</feature>